<reference evidence="2 3" key="1">
    <citation type="submission" date="2016-07" db="EMBL/GenBank/DDBJ databases">
        <title>Pervasive Adenine N6-methylation of Active Genes in Fungi.</title>
        <authorList>
            <consortium name="DOE Joint Genome Institute"/>
            <person name="Mondo S.J."/>
            <person name="Dannebaum R.O."/>
            <person name="Kuo R.C."/>
            <person name="Labutti K."/>
            <person name="Haridas S."/>
            <person name="Kuo A."/>
            <person name="Salamov A."/>
            <person name="Ahrendt S.R."/>
            <person name="Lipzen A."/>
            <person name="Sullivan W."/>
            <person name="Andreopoulos W.B."/>
            <person name="Clum A."/>
            <person name="Lindquist E."/>
            <person name="Daum C."/>
            <person name="Ramamoorthy G.K."/>
            <person name="Gryganskyi A."/>
            <person name="Culley D."/>
            <person name="Magnuson J.K."/>
            <person name="James T.Y."/>
            <person name="O'Malley M.A."/>
            <person name="Stajich J.E."/>
            <person name="Spatafora J.W."/>
            <person name="Visel A."/>
            <person name="Grigoriev I.V."/>
        </authorList>
    </citation>
    <scope>NUCLEOTIDE SEQUENCE [LARGE SCALE GENOMIC DNA]</scope>
    <source>
        <strain evidence="2 3">68-887.2</strain>
    </source>
</reference>
<evidence type="ECO:0000313" key="3">
    <source>
        <dbReference type="Proteomes" id="UP000193986"/>
    </source>
</evidence>
<feature type="region of interest" description="Disordered" evidence="1">
    <location>
        <begin position="95"/>
        <end position="201"/>
    </location>
</feature>
<evidence type="ECO:0000313" key="2">
    <source>
        <dbReference type="EMBL" id="ORY30797.1"/>
    </source>
</evidence>
<evidence type="ECO:0000256" key="1">
    <source>
        <dbReference type="SAM" id="MobiDB-lite"/>
    </source>
</evidence>
<dbReference type="SUPFAM" id="SSF50630">
    <property type="entry name" value="Acid proteases"/>
    <property type="match status" value="1"/>
</dbReference>
<feature type="compositionally biased region" description="Low complexity" evidence="1">
    <location>
        <begin position="125"/>
        <end position="136"/>
    </location>
</feature>
<dbReference type="Gene3D" id="2.40.70.10">
    <property type="entry name" value="Acid Proteases"/>
    <property type="match status" value="1"/>
</dbReference>
<dbReference type="Proteomes" id="UP000193986">
    <property type="component" value="Unassembled WGS sequence"/>
</dbReference>
<dbReference type="InParanoid" id="A0A1Y2B8H6"/>
<comment type="caution">
    <text evidence="2">The sequence shown here is derived from an EMBL/GenBank/DDBJ whole genome shotgun (WGS) entry which is preliminary data.</text>
</comment>
<dbReference type="CDD" id="cd00303">
    <property type="entry name" value="retropepsin_like"/>
    <property type="match status" value="1"/>
</dbReference>
<dbReference type="EMBL" id="MCFC01000018">
    <property type="protein sequence ID" value="ORY30797.1"/>
    <property type="molecule type" value="Genomic_DNA"/>
</dbReference>
<protein>
    <submittedName>
        <fullName evidence="2">Uncharacterized protein</fullName>
    </submittedName>
</protein>
<accession>A0A1Y2B8H6</accession>
<organism evidence="2 3">
    <name type="scientific">Naematelia encephala</name>
    <dbReference type="NCBI Taxonomy" id="71784"/>
    <lineage>
        <taxon>Eukaryota</taxon>
        <taxon>Fungi</taxon>
        <taxon>Dikarya</taxon>
        <taxon>Basidiomycota</taxon>
        <taxon>Agaricomycotina</taxon>
        <taxon>Tremellomycetes</taxon>
        <taxon>Tremellales</taxon>
        <taxon>Naemateliaceae</taxon>
        <taxon>Naematelia</taxon>
    </lineage>
</organism>
<sequence length="347" mass="37083">MFLYNVHTPLKTFALPHKEDESYASFVDRISKKAGLDSNAAKALNEGKDGAGIAYEFEGGRFSLEDDDDFSILHSRLSPDSASSATLHLTTPRAHAHFAPSPAPPAYTTASSTIKAKAAKRKTSSSKSSSTPISAANEATAGKADNELGPPAGGVSPPKVNGSVGKPVTISSILGNGKPKSIASTTRSRRSKWGNDDAEPMGDVHKRQWIEFQNNQGVRTVVGKVGDVPNVRMLLKSGYRQVYLSRSFATKHGFVPPSYSMGAAGYTGLKTIGKVSITVGSHTASHPALINEEEHFDVVLGRAWLEKMNIKIDPLDQTNMTYMDNGEVIPCDLVVLKDADGNVITIT</sequence>
<dbReference type="OrthoDB" id="6600758at2759"/>
<dbReference type="STRING" id="71784.A0A1Y2B8H6"/>
<proteinExistence type="predicted"/>
<keyword evidence="3" id="KW-1185">Reference proteome</keyword>
<dbReference type="InterPro" id="IPR021109">
    <property type="entry name" value="Peptidase_aspartic_dom_sf"/>
</dbReference>
<name>A0A1Y2B8H6_9TREE</name>
<gene>
    <name evidence="2" type="ORF">BCR39DRAFT_528368</name>
</gene>
<feature type="compositionally biased region" description="Low complexity" evidence="1">
    <location>
        <begin position="106"/>
        <end position="116"/>
    </location>
</feature>
<dbReference type="AlphaFoldDB" id="A0A1Y2B8H6"/>